<sequence length="237" mass="26720">MNSILLNDIEKINRGIGCPSTEEYTIAGVLVGSRTIAGQLRFLYDNLPKTKLFKTKVQDKLVVNLSSIELTTSEEKLLSKGLNFCPAPATVNNLQLETDVEAFARRLRLKEHFNRQQKKNLKEAGMNESDYESDEGDICIPKFKKKSKWNPPKSKNDNLESFITSVKAEVRSSISGKQVRNISKSESQAMINLKDRDEIVIKQADKGSAVVVMNKADYIEEGNPIIFDLLIFFFIKA</sequence>
<protein>
    <submittedName>
        <fullName evidence="1">Uncharacterized protein</fullName>
    </submittedName>
</protein>
<organism evidence="1 2">
    <name type="scientific">Mytilus edulis</name>
    <name type="common">Blue mussel</name>
    <dbReference type="NCBI Taxonomy" id="6550"/>
    <lineage>
        <taxon>Eukaryota</taxon>
        <taxon>Metazoa</taxon>
        <taxon>Spiralia</taxon>
        <taxon>Lophotrochozoa</taxon>
        <taxon>Mollusca</taxon>
        <taxon>Bivalvia</taxon>
        <taxon>Autobranchia</taxon>
        <taxon>Pteriomorphia</taxon>
        <taxon>Mytilida</taxon>
        <taxon>Mytiloidea</taxon>
        <taxon>Mytilidae</taxon>
        <taxon>Mytilinae</taxon>
        <taxon>Mytilus</taxon>
    </lineage>
</organism>
<evidence type="ECO:0000313" key="2">
    <source>
        <dbReference type="Proteomes" id="UP000683360"/>
    </source>
</evidence>
<comment type="caution">
    <text evidence="1">The sequence shown here is derived from an EMBL/GenBank/DDBJ whole genome shotgun (WGS) entry which is preliminary data.</text>
</comment>
<accession>A0A8S3UC77</accession>
<dbReference type="OrthoDB" id="10067251at2759"/>
<keyword evidence="2" id="KW-1185">Reference proteome</keyword>
<evidence type="ECO:0000313" key="1">
    <source>
        <dbReference type="EMBL" id="CAG2243420.1"/>
    </source>
</evidence>
<dbReference type="EMBL" id="CAJPWZ010002701">
    <property type="protein sequence ID" value="CAG2243420.1"/>
    <property type="molecule type" value="Genomic_DNA"/>
</dbReference>
<name>A0A8S3UC77_MYTED</name>
<dbReference type="Proteomes" id="UP000683360">
    <property type="component" value="Unassembled WGS sequence"/>
</dbReference>
<reference evidence="1" key="1">
    <citation type="submission" date="2021-03" db="EMBL/GenBank/DDBJ databases">
        <authorList>
            <person name="Bekaert M."/>
        </authorList>
    </citation>
    <scope>NUCLEOTIDE SEQUENCE</scope>
</reference>
<dbReference type="AlphaFoldDB" id="A0A8S3UC77"/>
<gene>
    <name evidence="1" type="ORF">MEDL_55521</name>
</gene>
<proteinExistence type="predicted"/>